<evidence type="ECO:0000256" key="1">
    <source>
        <dbReference type="ARBA" id="ARBA00010234"/>
    </source>
</evidence>
<protein>
    <recommendedName>
        <fullName evidence="7">Antitermination protein Q</fullName>
    </recommendedName>
</protein>
<evidence type="ECO:0000256" key="2">
    <source>
        <dbReference type="ARBA" id="ARBA00023015"/>
    </source>
</evidence>
<keyword evidence="3" id="KW-0238">DNA-binding</keyword>
<proteinExistence type="inferred from homology"/>
<dbReference type="InterPro" id="IPR010534">
    <property type="entry name" value="Phage_933W_GpQ"/>
</dbReference>
<comment type="caution">
    <text evidence="5">The sequence shown here is derived from an EMBL/GenBank/DDBJ whole genome shotgun (WGS) entry which is preliminary data.</text>
</comment>
<dbReference type="GO" id="GO:0003677">
    <property type="term" value="F:DNA binding"/>
    <property type="evidence" value="ECO:0007669"/>
    <property type="project" value="UniProtKB-KW"/>
</dbReference>
<name>A0A016XIN7_9BURK</name>
<evidence type="ECO:0000256" key="3">
    <source>
        <dbReference type="ARBA" id="ARBA00023125"/>
    </source>
</evidence>
<evidence type="ECO:0000256" key="4">
    <source>
        <dbReference type="ARBA" id="ARBA00023163"/>
    </source>
</evidence>
<dbReference type="RefSeq" id="WP_035608219.1">
    <property type="nucleotide sequence ID" value="NZ_JEMG01000001.1"/>
</dbReference>
<dbReference type="EMBL" id="JEMG01000001">
    <property type="protein sequence ID" value="EYC51711.1"/>
    <property type="molecule type" value="Genomic_DNA"/>
</dbReference>
<dbReference type="STRING" id="1458275.AZ34_11930"/>
<sequence>MARIEGIRYRLENWARWCAKVEGGALGFPTTNSLARLAGRSSNYEAVIPTNDVDAAETDAAVKSLQLTRSHLYLVLTLHYAKGLPIHRVAREMHRAESTIKRNLEDADLAIQTWLVAKAEKQRSAPVRS</sequence>
<evidence type="ECO:0000313" key="5">
    <source>
        <dbReference type="EMBL" id="EYC51711.1"/>
    </source>
</evidence>
<dbReference type="GO" id="GO:0060567">
    <property type="term" value="P:negative regulation of termination of DNA-templated transcription"/>
    <property type="evidence" value="ECO:0007669"/>
    <property type="project" value="InterPro"/>
</dbReference>
<keyword evidence="4" id="KW-0804">Transcription</keyword>
<organism evidence="5 6">
    <name type="scientific">Hylemonella gracilis str. Niagara R</name>
    <dbReference type="NCBI Taxonomy" id="1458275"/>
    <lineage>
        <taxon>Bacteria</taxon>
        <taxon>Pseudomonadati</taxon>
        <taxon>Pseudomonadota</taxon>
        <taxon>Betaproteobacteria</taxon>
        <taxon>Burkholderiales</taxon>
        <taxon>Comamonadaceae</taxon>
        <taxon>Hylemonella</taxon>
    </lineage>
</organism>
<keyword evidence="2" id="KW-0805">Transcription regulation</keyword>
<dbReference type="Pfam" id="PF06530">
    <property type="entry name" value="Phage_antitermQ"/>
    <property type="match status" value="1"/>
</dbReference>
<reference evidence="5 6" key="1">
    <citation type="submission" date="2014-02" db="EMBL/GenBank/DDBJ databases">
        <title>Draft Genome of Hylemonella gracilis isolated from the Niagara River.</title>
        <authorList>
            <person name="Pawlowski D.R."/>
            <person name="Koudelka G.B."/>
        </authorList>
    </citation>
    <scope>NUCLEOTIDE SEQUENCE [LARGE SCALE GENOMIC DNA]</scope>
    <source>
        <strain evidence="5 6">Niagara R</strain>
    </source>
</reference>
<accession>A0A016XIN7</accession>
<dbReference type="AlphaFoldDB" id="A0A016XIN7"/>
<evidence type="ECO:0008006" key="7">
    <source>
        <dbReference type="Google" id="ProtNLM"/>
    </source>
</evidence>
<gene>
    <name evidence="5" type="ORF">AZ34_11930</name>
</gene>
<dbReference type="Proteomes" id="UP000023268">
    <property type="component" value="Unassembled WGS sequence"/>
</dbReference>
<dbReference type="OrthoDB" id="8637336at2"/>
<evidence type="ECO:0000313" key="6">
    <source>
        <dbReference type="Proteomes" id="UP000023268"/>
    </source>
</evidence>
<comment type="similarity">
    <text evidence="1">Belongs to the phage antitermination Q type 1 family.</text>
</comment>